<dbReference type="OrthoDB" id="3782574at2"/>
<keyword evidence="6 8" id="KW-1133">Transmembrane helix</keyword>
<proteinExistence type="inferred from homology"/>
<evidence type="ECO:0000256" key="1">
    <source>
        <dbReference type="ARBA" id="ARBA00004651"/>
    </source>
</evidence>
<dbReference type="InterPro" id="IPR052017">
    <property type="entry name" value="TSUP"/>
</dbReference>
<dbReference type="GO" id="GO:0005886">
    <property type="term" value="C:plasma membrane"/>
    <property type="evidence" value="ECO:0007669"/>
    <property type="project" value="UniProtKB-SubCell"/>
</dbReference>
<feature type="transmembrane region" description="Helical" evidence="8">
    <location>
        <begin position="74"/>
        <end position="94"/>
    </location>
</feature>
<evidence type="ECO:0000256" key="3">
    <source>
        <dbReference type="ARBA" id="ARBA00022448"/>
    </source>
</evidence>
<feature type="transmembrane region" description="Helical" evidence="8">
    <location>
        <begin position="235"/>
        <end position="253"/>
    </location>
</feature>
<dbReference type="PANTHER" id="PTHR30269:SF0">
    <property type="entry name" value="MEMBRANE TRANSPORTER PROTEIN YFCA-RELATED"/>
    <property type="match status" value="1"/>
</dbReference>
<gene>
    <name evidence="9" type="ORF">SAMN06272737_12573</name>
</gene>
<evidence type="ECO:0000256" key="5">
    <source>
        <dbReference type="ARBA" id="ARBA00022692"/>
    </source>
</evidence>
<feature type="transmembrane region" description="Helical" evidence="8">
    <location>
        <begin position="141"/>
        <end position="171"/>
    </location>
</feature>
<feature type="transmembrane region" description="Helical" evidence="8">
    <location>
        <begin position="6"/>
        <end position="30"/>
    </location>
</feature>
<evidence type="ECO:0000256" key="7">
    <source>
        <dbReference type="ARBA" id="ARBA00023136"/>
    </source>
</evidence>
<dbReference type="Pfam" id="PF01925">
    <property type="entry name" value="TauE"/>
    <property type="match status" value="1"/>
</dbReference>
<comment type="subcellular location">
    <subcellularLocation>
        <location evidence="1 8">Cell membrane</location>
        <topology evidence="1 8">Multi-pass membrane protein</topology>
    </subcellularLocation>
</comment>
<keyword evidence="5 8" id="KW-0812">Transmembrane</keyword>
<reference evidence="9 10" key="1">
    <citation type="submission" date="2017-06" db="EMBL/GenBank/DDBJ databases">
        <authorList>
            <person name="Kim H.J."/>
            <person name="Triplett B.A."/>
        </authorList>
    </citation>
    <scope>NUCLEOTIDE SEQUENCE [LARGE SCALE GENOMIC DNA]</scope>
    <source>
        <strain evidence="9 10">DSM 44272</strain>
    </source>
</reference>
<feature type="transmembrane region" description="Helical" evidence="8">
    <location>
        <begin position="209"/>
        <end position="228"/>
    </location>
</feature>
<comment type="similarity">
    <text evidence="2 8">Belongs to the 4-toluene sulfonate uptake permease (TSUP) (TC 2.A.102) family.</text>
</comment>
<evidence type="ECO:0000256" key="2">
    <source>
        <dbReference type="ARBA" id="ARBA00009142"/>
    </source>
</evidence>
<name>A0A238Z7H8_9ACTN</name>
<organism evidence="9 10">
    <name type="scientific">Blastococcus mobilis</name>
    <dbReference type="NCBI Taxonomy" id="1938746"/>
    <lineage>
        <taxon>Bacteria</taxon>
        <taxon>Bacillati</taxon>
        <taxon>Actinomycetota</taxon>
        <taxon>Actinomycetes</taxon>
        <taxon>Geodermatophilales</taxon>
        <taxon>Geodermatophilaceae</taxon>
        <taxon>Blastococcus</taxon>
    </lineage>
</organism>
<evidence type="ECO:0000256" key="8">
    <source>
        <dbReference type="RuleBase" id="RU363041"/>
    </source>
</evidence>
<dbReference type="AlphaFoldDB" id="A0A238Z7H8"/>
<keyword evidence="7 8" id="KW-0472">Membrane</keyword>
<evidence type="ECO:0000256" key="4">
    <source>
        <dbReference type="ARBA" id="ARBA00022475"/>
    </source>
</evidence>
<evidence type="ECO:0000256" key="6">
    <source>
        <dbReference type="ARBA" id="ARBA00022989"/>
    </source>
</evidence>
<accession>A0A238Z7H8</accession>
<keyword evidence="10" id="KW-1185">Reference proteome</keyword>
<evidence type="ECO:0000313" key="10">
    <source>
        <dbReference type="Proteomes" id="UP000198403"/>
    </source>
</evidence>
<dbReference type="RefSeq" id="WP_089338213.1">
    <property type="nucleotide sequence ID" value="NZ_FZNO01000025.1"/>
</dbReference>
<keyword evidence="4 8" id="KW-1003">Cell membrane</keyword>
<dbReference type="Proteomes" id="UP000198403">
    <property type="component" value="Unassembled WGS sequence"/>
</dbReference>
<dbReference type="InterPro" id="IPR002781">
    <property type="entry name" value="TM_pro_TauE-like"/>
</dbReference>
<dbReference type="PANTHER" id="PTHR30269">
    <property type="entry name" value="TRANSMEMBRANE PROTEIN YFCA"/>
    <property type="match status" value="1"/>
</dbReference>
<protein>
    <recommendedName>
        <fullName evidence="8">Probable membrane transporter protein</fullName>
    </recommendedName>
</protein>
<sequence>MSIWEFGFLVLAGVGSGLIGSIAGLASLISYPALLATGIPPVTANVTNTAAMVLTGVGSVSASRPELKGQGRRLMPLAIAAVLGGSAGALLLMLTPEGGFERIVPWLIGGASVAILVQPPPRQLAIEGARAHARHPDRDQWWLPIAVFVISIYGGYFGAAAGVLMLATFLLTTGEGLPRSNAMRNVILGVANSVAAIGFVIFASIAWSAALPLAIGLLLGSMLGPSVVRRAPQTALRRVIALAGLGLAVYLAIEAYS</sequence>
<keyword evidence="3" id="KW-0813">Transport</keyword>
<feature type="transmembrane region" description="Helical" evidence="8">
    <location>
        <begin position="42"/>
        <end position="62"/>
    </location>
</feature>
<evidence type="ECO:0000313" key="9">
    <source>
        <dbReference type="EMBL" id="SNR78891.1"/>
    </source>
</evidence>
<feature type="transmembrane region" description="Helical" evidence="8">
    <location>
        <begin position="183"/>
        <end position="203"/>
    </location>
</feature>
<dbReference type="EMBL" id="FZNO01000025">
    <property type="protein sequence ID" value="SNR78891.1"/>
    <property type="molecule type" value="Genomic_DNA"/>
</dbReference>